<reference evidence="5" key="1">
    <citation type="submission" date="2020-12" db="EMBL/GenBank/DDBJ databases">
        <title>M. sibirica DSM 26468T genome.</title>
        <authorList>
            <person name="Thieme N."/>
            <person name="Rettenmaier R."/>
            <person name="Zverlov V."/>
            <person name="Liebl W."/>
        </authorList>
    </citation>
    <scope>NUCLEOTIDE SEQUENCE</scope>
    <source>
        <strain evidence="5">DSM 26468</strain>
    </source>
</reference>
<dbReference type="Gene3D" id="3.60.21.10">
    <property type="match status" value="1"/>
</dbReference>
<dbReference type="Proteomes" id="UP000623269">
    <property type="component" value="Unassembled WGS sequence"/>
</dbReference>
<evidence type="ECO:0000256" key="1">
    <source>
        <dbReference type="ARBA" id="ARBA00005662"/>
    </source>
</evidence>
<comment type="similarity">
    <text evidence="1">Belongs to the CapA family.</text>
</comment>
<evidence type="ECO:0000313" key="6">
    <source>
        <dbReference type="Proteomes" id="UP000623269"/>
    </source>
</evidence>
<feature type="domain" description="Capsule synthesis protein CapA" evidence="4">
    <location>
        <begin position="390"/>
        <end position="637"/>
    </location>
</feature>
<evidence type="ECO:0000313" key="5">
    <source>
        <dbReference type="EMBL" id="MBH1941002.1"/>
    </source>
</evidence>
<name>A0A8J7HCI2_9FIRM</name>
<dbReference type="RefSeq" id="WP_197661229.1">
    <property type="nucleotide sequence ID" value="NZ_JAEAGR010000008.1"/>
</dbReference>
<evidence type="ECO:0000256" key="2">
    <source>
        <dbReference type="SAM" id="MobiDB-lite"/>
    </source>
</evidence>
<feature type="transmembrane region" description="Helical" evidence="3">
    <location>
        <begin position="14"/>
        <end position="31"/>
    </location>
</feature>
<dbReference type="Pfam" id="PF16138">
    <property type="entry name" value="DUF4846"/>
    <property type="match status" value="1"/>
</dbReference>
<dbReference type="InterPro" id="IPR052169">
    <property type="entry name" value="CW_Biosynth-Accessory"/>
</dbReference>
<feature type="compositionally biased region" description="Polar residues" evidence="2">
    <location>
        <begin position="38"/>
        <end position="57"/>
    </location>
</feature>
<organism evidence="5 6">
    <name type="scientific">Mobilitalea sibirica</name>
    <dbReference type="NCBI Taxonomy" id="1462919"/>
    <lineage>
        <taxon>Bacteria</taxon>
        <taxon>Bacillati</taxon>
        <taxon>Bacillota</taxon>
        <taxon>Clostridia</taxon>
        <taxon>Lachnospirales</taxon>
        <taxon>Lachnospiraceae</taxon>
        <taxon>Mobilitalea</taxon>
    </lineage>
</organism>
<dbReference type="InterPro" id="IPR032315">
    <property type="entry name" value="DUF4846"/>
</dbReference>
<keyword evidence="3" id="KW-1133">Transmembrane helix</keyword>
<dbReference type="EMBL" id="JAEAGR010000008">
    <property type="protein sequence ID" value="MBH1941002.1"/>
    <property type="molecule type" value="Genomic_DNA"/>
</dbReference>
<protein>
    <submittedName>
        <fullName evidence="5">CapA family protein</fullName>
    </submittedName>
</protein>
<feature type="region of interest" description="Disordered" evidence="2">
    <location>
        <begin position="38"/>
        <end position="73"/>
    </location>
</feature>
<keyword evidence="3" id="KW-0472">Membrane</keyword>
<keyword evidence="3" id="KW-0812">Transmembrane</keyword>
<proteinExistence type="inferred from homology"/>
<dbReference type="AlphaFoldDB" id="A0A8J7HCI2"/>
<dbReference type="CDD" id="cd07381">
    <property type="entry name" value="MPP_CapA"/>
    <property type="match status" value="1"/>
</dbReference>
<dbReference type="InterPro" id="IPR019079">
    <property type="entry name" value="Capsule_synth_CapA"/>
</dbReference>
<dbReference type="SMART" id="SM00854">
    <property type="entry name" value="PGA_cap"/>
    <property type="match status" value="1"/>
</dbReference>
<comment type="caution">
    <text evidence="5">The sequence shown here is derived from an EMBL/GenBank/DDBJ whole genome shotgun (WGS) entry which is preliminary data.</text>
</comment>
<dbReference type="PANTHER" id="PTHR33393:SF12">
    <property type="entry name" value="CAPSULE BIOSYNTHESIS PROTEIN CAPA"/>
    <property type="match status" value="1"/>
</dbReference>
<dbReference type="InterPro" id="IPR029052">
    <property type="entry name" value="Metallo-depent_PP-like"/>
</dbReference>
<dbReference type="PANTHER" id="PTHR33393">
    <property type="entry name" value="POLYGLUTAMINE SYNTHESIS ACCESSORY PROTEIN RV0574C-RELATED"/>
    <property type="match status" value="1"/>
</dbReference>
<gene>
    <name evidence="5" type="ORF">I5677_08875</name>
</gene>
<sequence>MKTVIPNVSRNKNVFYKIILVTIFMAFLLYGCSNKNHPSESSPSTVPAEDNSLSATTNKEDADSEVEPSQKSDERVINPIVDEVISDSDFSFINSSGNTLQSRINTPPGYERISSQEGEFTSFMRNLKLKENGSKVLLYDGKIKQNQNNHIAVFDLDIGNRDLQQCADSVMRVYAEYYWSLGAYDKIAFHLTNGFFMEYSKWRDGYRIIVEGNDVRWSKTKTYDDSYETFRKYLDMVFSYAGTLSLSQESTPITIDEILPGDMFLQGGSPGHCVLIVDVAEDMDGNRSFLLAQGYMPAQDFHILINPLHPEDPWYYELELTYPLQTPSWTFEEDTLVRWSDFPLAQASATSGSNSRRDKDASYPVDMDRVIPVMSDKVKTIADTDVNKVTLLAVGDNLIHIEVVQSGKQEDGSYRYDHLYDRIKEDIEAADIAVINQETILGGAELGYSGYPNFNSPTQIGDAIVNAGFDVVLHATNHTMDKGKKAVMNTFSFWDKYPFIKVLGINKSQKDQETIPIVEKNGIKIAMLNYTFSLNGHKLPKDMPWLVNMLDKAQMSADIKKAKELADFVIVFPHWGSEYVYEATKSQKDLTDFYYQLGVDLVIGAHPHVLQPVEWIETDENHRMLVYYSLGNFLSYQKEAPRMLGGMANITIIKEDNETYISDAGIIPIVTHYEHGPADYNYDVFKLTDYTVEQASLHGVSDIARQGAFIYEETYTLAEKVLGSWFPIPLE</sequence>
<dbReference type="SUPFAM" id="SSF56300">
    <property type="entry name" value="Metallo-dependent phosphatases"/>
    <property type="match status" value="1"/>
</dbReference>
<evidence type="ECO:0000259" key="4">
    <source>
        <dbReference type="SMART" id="SM00854"/>
    </source>
</evidence>
<dbReference type="Pfam" id="PF09587">
    <property type="entry name" value="PGA_cap"/>
    <property type="match status" value="1"/>
</dbReference>
<dbReference type="PROSITE" id="PS51257">
    <property type="entry name" value="PROKAR_LIPOPROTEIN"/>
    <property type="match status" value="1"/>
</dbReference>
<accession>A0A8J7HCI2</accession>
<evidence type="ECO:0000256" key="3">
    <source>
        <dbReference type="SAM" id="Phobius"/>
    </source>
</evidence>
<keyword evidence="6" id="KW-1185">Reference proteome</keyword>